<dbReference type="EMBL" id="CM000762">
    <property type="protein sequence ID" value="KXG33668.1"/>
    <property type="molecule type" value="Genomic_DNA"/>
</dbReference>
<keyword evidence="2" id="KW-1185">Reference proteome</keyword>
<dbReference type="Gramene" id="KXG33668">
    <property type="protein sequence ID" value="KXG33668"/>
    <property type="gene ID" value="SORBI_3003G350200"/>
</dbReference>
<gene>
    <name evidence="1" type="ORF">SORBI_3003G350200</name>
</gene>
<dbReference type="InParanoid" id="A0A1B6Q6W9"/>
<accession>A0A1B6Q6W9</accession>
<dbReference type="AlphaFoldDB" id="A0A1B6Q6W9"/>
<dbReference type="Gramene" id="OQU87827">
    <property type="protein sequence ID" value="OQU87827"/>
    <property type="gene ID" value="SORBI_3003G350200"/>
</dbReference>
<evidence type="ECO:0000313" key="2">
    <source>
        <dbReference type="Proteomes" id="UP000000768"/>
    </source>
</evidence>
<evidence type="ECO:0000313" key="1">
    <source>
        <dbReference type="EMBL" id="KXG33668.1"/>
    </source>
</evidence>
<name>A0A1B6Q6W9_SORBI</name>
<dbReference type="Proteomes" id="UP000000768">
    <property type="component" value="Chromosome 3"/>
</dbReference>
<organism evidence="1 2">
    <name type="scientific">Sorghum bicolor</name>
    <name type="common">Sorghum</name>
    <name type="synonym">Sorghum vulgare</name>
    <dbReference type="NCBI Taxonomy" id="4558"/>
    <lineage>
        <taxon>Eukaryota</taxon>
        <taxon>Viridiplantae</taxon>
        <taxon>Streptophyta</taxon>
        <taxon>Embryophyta</taxon>
        <taxon>Tracheophyta</taxon>
        <taxon>Spermatophyta</taxon>
        <taxon>Magnoliopsida</taxon>
        <taxon>Liliopsida</taxon>
        <taxon>Poales</taxon>
        <taxon>Poaceae</taxon>
        <taxon>PACMAD clade</taxon>
        <taxon>Panicoideae</taxon>
        <taxon>Andropogonodae</taxon>
        <taxon>Andropogoneae</taxon>
        <taxon>Sorghinae</taxon>
        <taxon>Sorghum</taxon>
    </lineage>
</organism>
<protein>
    <submittedName>
        <fullName evidence="1">Uncharacterized protein</fullName>
    </submittedName>
</protein>
<dbReference type="EMBL" id="CM000762">
    <property type="protein sequence ID" value="OQU87828.1"/>
    <property type="molecule type" value="Genomic_DNA"/>
</dbReference>
<dbReference type="EMBL" id="CM000762">
    <property type="protein sequence ID" value="OQU87827.1"/>
    <property type="molecule type" value="Genomic_DNA"/>
</dbReference>
<reference evidence="1 2" key="1">
    <citation type="journal article" date="2009" name="Nature">
        <title>The Sorghum bicolor genome and the diversification of grasses.</title>
        <authorList>
            <person name="Paterson A.H."/>
            <person name="Bowers J.E."/>
            <person name="Bruggmann R."/>
            <person name="Dubchak I."/>
            <person name="Grimwood J."/>
            <person name="Gundlach H."/>
            <person name="Haberer G."/>
            <person name="Hellsten U."/>
            <person name="Mitros T."/>
            <person name="Poliakov A."/>
            <person name="Schmutz J."/>
            <person name="Spannagl M."/>
            <person name="Tang H."/>
            <person name="Wang X."/>
            <person name="Wicker T."/>
            <person name="Bharti A.K."/>
            <person name="Chapman J."/>
            <person name="Feltus F.A."/>
            <person name="Gowik U."/>
            <person name="Grigoriev I.V."/>
            <person name="Lyons E."/>
            <person name="Maher C.A."/>
            <person name="Martis M."/>
            <person name="Narechania A."/>
            <person name="Otillar R.P."/>
            <person name="Penning B.W."/>
            <person name="Salamov A.A."/>
            <person name="Wang Y."/>
            <person name="Zhang L."/>
            <person name="Carpita N.C."/>
            <person name="Freeling M."/>
            <person name="Gingle A.R."/>
            <person name="Hash C.T."/>
            <person name="Keller B."/>
            <person name="Klein P."/>
            <person name="Kresovich S."/>
            <person name="McCann M.C."/>
            <person name="Ming R."/>
            <person name="Peterson D.G."/>
            <person name="Mehboob-ur-Rahman"/>
            <person name="Ware D."/>
            <person name="Westhoff P."/>
            <person name="Mayer K.F."/>
            <person name="Messing J."/>
            <person name="Rokhsar D.S."/>
        </authorList>
    </citation>
    <scope>NUCLEOTIDE SEQUENCE [LARGE SCALE GENOMIC DNA]</scope>
    <source>
        <strain evidence="2">cv. BTx623</strain>
    </source>
</reference>
<sequence length="79" mass="8465">MGGTQAWSYSEADIALDSESKESDILASTATRCPVLHSACEKQWSQLGLIPSLRIVTKCGTVAVLTFYGLAVICKCRLA</sequence>
<proteinExistence type="predicted"/>
<dbReference type="ExpressionAtlas" id="A0A1B6Q6W9">
    <property type="expression patterns" value="baseline and differential"/>
</dbReference>
<reference evidence="1" key="2">
    <citation type="submission" date="2017-02" db="EMBL/GenBank/DDBJ databases">
        <title>WGS assembly of Sorghum bicolor.</title>
        <authorList>
            <person name="Paterson A."/>
            <person name="Mullet J."/>
            <person name="Bowers J."/>
            <person name="Bruggmann R."/>
            <person name="Dubchak I."/>
            <person name="Grimwood J."/>
            <person name="Gundlach H."/>
            <person name="Haberer G."/>
            <person name="Hellsten U."/>
            <person name="Mitros T."/>
            <person name="Poliakov A."/>
            <person name="Schmutz J."/>
            <person name="Spannagl M."/>
            <person name="Tang H."/>
            <person name="Wang X."/>
            <person name="Wicker T."/>
            <person name="Bharti A."/>
            <person name="Chapman J."/>
            <person name="Feltus F."/>
            <person name="Gowik U."/>
            <person name="Grigoriev I."/>
            <person name="Lyons E."/>
            <person name="Maher C."/>
            <person name="Martis M."/>
            <person name="Narechania A."/>
            <person name="Otillar R."/>
            <person name="Penning B."/>
            <person name="Salamov A."/>
            <person name="Wang Y."/>
            <person name="Zhang L."/>
            <person name="Carpita N."/>
            <person name="Freeling M."/>
            <person name="Gingle A."/>
            <person name="Hash C."/>
            <person name="Keller B."/>
            <person name="Klein P."/>
            <person name="Kresovich S."/>
            <person name="Mccann M."/>
            <person name="Ming R."/>
            <person name="Peterson D."/>
            <person name="Rahman M."/>
            <person name="Ware D."/>
            <person name="Westhoff P."/>
            <person name="Mayer K."/>
            <person name="Messing J."/>
            <person name="Sims D."/>
            <person name="Jenkins J."/>
            <person name="Shu S."/>
            <person name="Rokhsar D."/>
        </authorList>
    </citation>
    <scope>NUCLEOTIDE SEQUENCE</scope>
</reference>
<reference evidence="2" key="3">
    <citation type="journal article" date="2018" name="Plant J.">
        <title>The Sorghum bicolor reference genome: improved assembly, gene annotations, a transcriptome atlas, and signatures of genome organization.</title>
        <authorList>
            <person name="McCormick R.F."/>
            <person name="Truong S.K."/>
            <person name="Sreedasyam A."/>
            <person name="Jenkins J."/>
            <person name="Shu S."/>
            <person name="Sims D."/>
            <person name="Kennedy M."/>
            <person name="Amirebrahimi M."/>
            <person name="Weers B.D."/>
            <person name="McKinley B."/>
            <person name="Mattison A."/>
            <person name="Morishige D.T."/>
            <person name="Grimwood J."/>
            <person name="Schmutz J."/>
            <person name="Mullet J.E."/>
        </authorList>
    </citation>
    <scope>NUCLEOTIDE SEQUENCE [LARGE SCALE GENOMIC DNA]</scope>
    <source>
        <strain evidence="2">cv. BTx623</strain>
    </source>
</reference>
<dbReference type="Gramene" id="OQU87828">
    <property type="protein sequence ID" value="OQU87828"/>
    <property type="gene ID" value="SORBI_3003G350200"/>
</dbReference>